<evidence type="ECO:0000313" key="8">
    <source>
        <dbReference type="Proteomes" id="UP000010310"/>
    </source>
</evidence>
<dbReference type="GO" id="GO:0006308">
    <property type="term" value="P:DNA catabolic process"/>
    <property type="evidence" value="ECO:0007669"/>
    <property type="project" value="InterPro"/>
</dbReference>
<evidence type="ECO:0000256" key="6">
    <source>
        <dbReference type="ARBA" id="ARBA00023180"/>
    </source>
</evidence>
<keyword evidence="4" id="KW-0378">Hydrolase</keyword>
<dbReference type="InterPro" id="IPR008947">
    <property type="entry name" value="PLipase_C/P1_nuclease_dom_sf"/>
</dbReference>
<reference evidence="7 8" key="1">
    <citation type="submission" date="2012-09" db="EMBL/GenBank/DDBJ databases">
        <authorList>
            <person name="Dupont C.L."/>
            <person name="Rusch D.B."/>
            <person name="Lombardo M.-J."/>
            <person name="Novotny M."/>
            <person name="Yee-Greenbaum J."/>
            <person name="Laskin R."/>
        </authorList>
    </citation>
    <scope>NUCLEOTIDE SEQUENCE [LARGE SCALE GENOMIC DNA]</scope>
    <source>
        <strain evidence="7">SAR86E</strain>
    </source>
</reference>
<dbReference type="InterPro" id="IPR003154">
    <property type="entry name" value="S1/P1nuclease"/>
</dbReference>
<evidence type="ECO:0000256" key="1">
    <source>
        <dbReference type="ARBA" id="ARBA00022722"/>
    </source>
</evidence>
<dbReference type="PANTHER" id="PTHR33146:SF26">
    <property type="entry name" value="ENDONUCLEASE 4"/>
    <property type="match status" value="1"/>
</dbReference>
<evidence type="ECO:0000313" key="7">
    <source>
        <dbReference type="EMBL" id="EKO37297.1"/>
    </source>
</evidence>
<dbReference type="CDD" id="cd11010">
    <property type="entry name" value="S1-P1_nuclease"/>
    <property type="match status" value="1"/>
</dbReference>
<dbReference type="SUPFAM" id="SSF48537">
    <property type="entry name" value="Phospholipase C/P1 nuclease"/>
    <property type="match status" value="1"/>
</dbReference>
<dbReference type="Gene3D" id="1.10.575.10">
    <property type="entry name" value="P1 Nuclease"/>
    <property type="match status" value="1"/>
</dbReference>
<sequence length="262" mass="30768">MKVINLFLLFIVSINLGAWWDTGHKMVCDEAYKLLSTDALEQVDPLIKKHGSFGEACLWADWIKNDRKDTRSWHYINLPDDQQDTYTAKCPENGCLIASYYQQLDILKNPQTSFDLQEEAMWFIGHFVGDIHQPMHVGYPEDLGGNRHYLEFENGKRTNMHKLWDGQIIEHMEFIHGKDYLLENVRFKIEMFKDSKHSVEIESWAQETRDLAMQKSVGYKGNELKLVTNQYMESHFETIQERIALGAIRLSKTLNRIYQDDE</sequence>
<dbReference type="GO" id="GO:0046872">
    <property type="term" value="F:metal ion binding"/>
    <property type="evidence" value="ECO:0007669"/>
    <property type="project" value="UniProtKB-KW"/>
</dbReference>
<evidence type="ECO:0000256" key="3">
    <source>
        <dbReference type="ARBA" id="ARBA00022759"/>
    </source>
</evidence>
<keyword evidence="2" id="KW-0479">Metal-binding</keyword>
<organism evidence="7 8">
    <name type="scientific">SAR86 cluster bacterium SAR86E</name>
    <dbReference type="NCBI Taxonomy" id="1208365"/>
    <lineage>
        <taxon>Bacteria</taxon>
        <taxon>Pseudomonadati</taxon>
        <taxon>Pseudomonadota</taxon>
        <taxon>Gammaproteobacteria</taxon>
        <taxon>SAR86 cluster</taxon>
    </lineage>
</organism>
<evidence type="ECO:0000256" key="2">
    <source>
        <dbReference type="ARBA" id="ARBA00022723"/>
    </source>
</evidence>
<dbReference type="STRING" id="1208365.B273_0333"/>
<name>K6FFA1_9GAMM</name>
<keyword evidence="1" id="KW-0540">Nuclease</keyword>
<keyword evidence="5" id="KW-1015">Disulfide bond</keyword>
<dbReference type="GO" id="GO:0016788">
    <property type="term" value="F:hydrolase activity, acting on ester bonds"/>
    <property type="evidence" value="ECO:0007669"/>
    <property type="project" value="InterPro"/>
</dbReference>
<keyword evidence="8" id="KW-1185">Reference proteome</keyword>
<dbReference type="Proteomes" id="UP000010310">
    <property type="component" value="Unassembled WGS sequence"/>
</dbReference>
<dbReference type="EMBL" id="AMWX01000001">
    <property type="protein sequence ID" value="EKO37297.1"/>
    <property type="molecule type" value="Genomic_DNA"/>
</dbReference>
<dbReference type="Pfam" id="PF02265">
    <property type="entry name" value="S1-P1_nuclease"/>
    <property type="match status" value="1"/>
</dbReference>
<proteinExistence type="predicted"/>
<dbReference type="PANTHER" id="PTHR33146">
    <property type="entry name" value="ENDONUCLEASE 4"/>
    <property type="match status" value="1"/>
</dbReference>
<accession>K6FFA1</accession>
<dbReference type="GO" id="GO:0004519">
    <property type="term" value="F:endonuclease activity"/>
    <property type="evidence" value="ECO:0007669"/>
    <property type="project" value="UniProtKB-KW"/>
</dbReference>
<evidence type="ECO:0000256" key="4">
    <source>
        <dbReference type="ARBA" id="ARBA00022801"/>
    </source>
</evidence>
<comment type="caution">
    <text evidence="7">The sequence shown here is derived from an EMBL/GenBank/DDBJ whole genome shotgun (WGS) entry which is preliminary data.</text>
</comment>
<protein>
    <submittedName>
        <fullName evidence="7">S1/P1 Nuclease</fullName>
    </submittedName>
</protein>
<keyword evidence="6" id="KW-0325">Glycoprotein</keyword>
<keyword evidence="3" id="KW-0255">Endonuclease</keyword>
<evidence type="ECO:0000256" key="5">
    <source>
        <dbReference type="ARBA" id="ARBA00023157"/>
    </source>
</evidence>
<gene>
    <name evidence="7" type="ORF">B273_0333</name>
</gene>
<dbReference type="GO" id="GO:0003676">
    <property type="term" value="F:nucleic acid binding"/>
    <property type="evidence" value="ECO:0007669"/>
    <property type="project" value="InterPro"/>
</dbReference>
<dbReference type="AlphaFoldDB" id="K6FFA1"/>